<dbReference type="Gene3D" id="3.40.1710.10">
    <property type="entry name" value="abc type-2 transporter like domain"/>
    <property type="match status" value="1"/>
</dbReference>
<evidence type="ECO:0000256" key="2">
    <source>
        <dbReference type="ARBA" id="ARBA00022475"/>
    </source>
</evidence>
<protein>
    <submittedName>
        <fullName evidence="8">ABC-2 type transport system permease protein</fullName>
    </submittedName>
</protein>
<dbReference type="GO" id="GO:0140359">
    <property type="term" value="F:ABC-type transporter activity"/>
    <property type="evidence" value="ECO:0007669"/>
    <property type="project" value="InterPro"/>
</dbReference>
<keyword evidence="5 6" id="KW-0472">Membrane</keyword>
<dbReference type="RefSeq" id="WP_133587885.1">
    <property type="nucleotide sequence ID" value="NZ_CP037953.1"/>
</dbReference>
<feature type="transmembrane region" description="Helical" evidence="6">
    <location>
        <begin position="345"/>
        <end position="364"/>
    </location>
</feature>
<evidence type="ECO:0000256" key="4">
    <source>
        <dbReference type="ARBA" id="ARBA00022989"/>
    </source>
</evidence>
<feature type="domain" description="ABC-2 type transporter transmembrane" evidence="7">
    <location>
        <begin position="19"/>
        <end position="414"/>
    </location>
</feature>
<feature type="transmembrane region" description="Helical" evidence="6">
    <location>
        <begin position="20"/>
        <end position="39"/>
    </location>
</feature>
<evidence type="ECO:0000259" key="7">
    <source>
        <dbReference type="Pfam" id="PF12698"/>
    </source>
</evidence>
<evidence type="ECO:0000256" key="1">
    <source>
        <dbReference type="ARBA" id="ARBA00004651"/>
    </source>
</evidence>
<proteinExistence type="predicted"/>
<evidence type="ECO:0000256" key="5">
    <source>
        <dbReference type="ARBA" id="ARBA00023136"/>
    </source>
</evidence>
<dbReference type="EMBL" id="SNYM01000002">
    <property type="protein sequence ID" value="TDQ50592.1"/>
    <property type="molecule type" value="Genomic_DNA"/>
</dbReference>
<feature type="transmembrane region" description="Helical" evidence="6">
    <location>
        <begin position="310"/>
        <end position="333"/>
    </location>
</feature>
<evidence type="ECO:0000313" key="8">
    <source>
        <dbReference type="EMBL" id="TDQ50592.1"/>
    </source>
</evidence>
<keyword evidence="3 6" id="KW-0812">Transmembrane</keyword>
<organism evidence="8 9">
    <name type="scientific">Permianibacter aggregans</name>
    <dbReference type="NCBI Taxonomy" id="1510150"/>
    <lineage>
        <taxon>Bacteria</taxon>
        <taxon>Pseudomonadati</taxon>
        <taxon>Pseudomonadota</taxon>
        <taxon>Gammaproteobacteria</taxon>
        <taxon>Pseudomonadales</taxon>
        <taxon>Pseudomonadaceae</taxon>
        <taxon>Permianibacter</taxon>
    </lineage>
</organism>
<accession>A0A4R6UTV8</accession>
<dbReference type="AlphaFoldDB" id="A0A4R6UTV8"/>
<dbReference type="OrthoDB" id="266913at2"/>
<feature type="transmembrane region" description="Helical" evidence="6">
    <location>
        <begin position="231"/>
        <end position="254"/>
    </location>
</feature>
<name>A0A4R6UTV8_9GAMM</name>
<evidence type="ECO:0000256" key="3">
    <source>
        <dbReference type="ARBA" id="ARBA00022692"/>
    </source>
</evidence>
<dbReference type="Proteomes" id="UP000295375">
    <property type="component" value="Unassembled WGS sequence"/>
</dbReference>
<dbReference type="InterPro" id="IPR051449">
    <property type="entry name" value="ABC-2_transporter_component"/>
</dbReference>
<dbReference type="GO" id="GO:0005886">
    <property type="term" value="C:plasma membrane"/>
    <property type="evidence" value="ECO:0007669"/>
    <property type="project" value="UniProtKB-SubCell"/>
</dbReference>
<comment type="subcellular location">
    <subcellularLocation>
        <location evidence="1">Cell membrane</location>
        <topology evidence="1">Multi-pass membrane protein</topology>
    </subcellularLocation>
</comment>
<keyword evidence="9" id="KW-1185">Reference proteome</keyword>
<reference evidence="8 9" key="1">
    <citation type="submission" date="2019-03" db="EMBL/GenBank/DDBJ databases">
        <title>Genomic Encyclopedia of Type Strains, Phase IV (KMG-IV): sequencing the most valuable type-strain genomes for metagenomic binning, comparative biology and taxonomic classification.</title>
        <authorList>
            <person name="Goeker M."/>
        </authorList>
    </citation>
    <scope>NUCLEOTIDE SEQUENCE [LARGE SCALE GENOMIC DNA]</scope>
    <source>
        <strain evidence="8 9">DSM 103792</strain>
    </source>
</reference>
<feature type="transmembrane region" description="Helical" evidence="6">
    <location>
        <begin position="398"/>
        <end position="416"/>
    </location>
</feature>
<sequence length="426" mass="45949">MNSLWAIVRKDFQLLRTDKVTLFFTFVFPLLFAGLFGNMMGGGGSKQIKVAVVQQDQTAAATAFVQTLTDADELKVQAMALEQAQNAVRKGDLTAYIVIPEGFGERYDAVFAGKAPTLIVGVDPKRTAEAGLLEGVLMKYGADRFTKLFSSSDAMREQMQKSLAQIQAADDMPAAWRDLLNDYLPKIEQLLAEQPAVEDNTGESGFDGFTPLNIEKQEVIREQKGPGHAQAVFFPQAIMWATLGCIMGFGTSLVQEYSRGTMLRLRAAPITTATVLAGKSLTCAVTIAIVIGTLLIVGRTVFGMPIETPALLALAITGIAVCFSGLMMLFAAIAKTEQALNGLGWAVLMVFAMIGGAMLPLFLMPEWLQNVSHFSPVKWGILALEGAIWRGFDVQEMLKPVAILLSLGLIAYGIGLQRIKSLDAAG</sequence>
<comment type="caution">
    <text evidence="8">The sequence shown here is derived from an EMBL/GenBank/DDBJ whole genome shotgun (WGS) entry which is preliminary data.</text>
</comment>
<gene>
    <name evidence="8" type="ORF">EV696_102275</name>
</gene>
<dbReference type="PANTHER" id="PTHR30294:SF38">
    <property type="entry name" value="TRANSPORT PERMEASE PROTEIN"/>
    <property type="match status" value="1"/>
</dbReference>
<evidence type="ECO:0000256" key="6">
    <source>
        <dbReference type="SAM" id="Phobius"/>
    </source>
</evidence>
<dbReference type="Pfam" id="PF12698">
    <property type="entry name" value="ABC2_membrane_3"/>
    <property type="match status" value="1"/>
</dbReference>
<dbReference type="InterPro" id="IPR013525">
    <property type="entry name" value="ABC2_TM"/>
</dbReference>
<feature type="transmembrane region" description="Helical" evidence="6">
    <location>
        <begin position="274"/>
        <end position="298"/>
    </location>
</feature>
<keyword evidence="2" id="KW-1003">Cell membrane</keyword>
<dbReference type="PANTHER" id="PTHR30294">
    <property type="entry name" value="MEMBRANE COMPONENT OF ABC TRANSPORTER YHHJ-RELATED"/>
    <property type="match status" value="1"/>
</dbReference>
<keyword evidence="4 6" id="KW-1133">Transmembrane helix</keyword>
<evidence type="ECO:0000313" key="9">
    <source>
        <dbReference type="Proteomes" id="UP000295375"/>
    </source>
</evidence>